<dbReference type="Pfam" id="PF00486">
    <property type="entry name" value="Trans_reg_C"/>
    <property type="match status" value="1"/>
</dbReference>
<dbReference type="SMART" id="SM00862">
    <property type="entry name" value="Trans_reg_C"/>
    <property type="match status" value="1"/>
</dbReference>
<dbReference type="InterPro" id="IPR016032">
    <property type="entry name" value="Sig_transdc_resp-reg_C-effctor"/>
</dbReference>
<evidence type="ECO:0000313" key="10">
    <source>
        <dbReference type="Proteomes" id="UP000249340"/>
    </source>
</evidence>
<dbReference type="Proteomes" id="UP000249340">
    <property type="component" value="Chromosome"/>
</dbReference>
<dbReference type="OrthoDB" id="4336084at2"/>
<reference evidence="10" key="1">
    <citation type="submission" date="2018-07" db="EMBL/GenBank/DDBJ databases">
        <title>Streptacidiphilus bronchialis DSM 106435 chromosome.</title>
        <authorList>
            <person name="Batra D."/>
            <person name="Gulvik C.A."/>
        </authorList>
    </citation>
    <scope>NUCLEOTIDE SEQUENCE [LARGE SCALE GENOMIC DNA]</scope>
    <source>
        <strain evidence="10">DSM 106435</strain>
    </source>
</reference>
<dbReference type="GO" id="GO:0000160">
    <property type="term" value="P:phosphorelay signal transduction system"/>
    <property type="evidence" value="ECO:0007669"/>
    <property type="project" value="UniProtKB-KW"/>
</dbReference>
<evidence type="ECO:0000256" key="4">
    <source>
        <dbReference type="ARBA" id="ARBA00023125"/>
    </source>
</evidence>
<evidence type="ECO:0000259" key="8">
    <source>
        <dbReference type="PROSITE" id="PS51755"/>
    </source>
</evidence>
<keyword evidence="2" id="KW-0902">Two-component regulatory system</keyword>
<keyword evidence="4 6" id="KW-0238">DNA-binding</keyword>
<protein>
    <recommendedName>
        <fullName evidence="8">OmpR/PhoB-type domain-containing protein</fullName>
    </recommendedName>
</protein>
<proteinExistence type="inferred from homology"/>
<dbReference type="AlphaFoldDB" id="A0A345T2K1"/>
<feature type="DNA-binding region" description="OmpR/PhoB-type" evidence="6">
    <location>
        <begin position="1"/>
        <end position="94"/>
    </location>
</feature>
<dbReference type="SUPFAM" id="SSF46894">
    <property type="entry name" value="C-terminal effector domain of the bipartite response regulators"/>
    <property type="match status" value="1"/>
</dbReference>
<dbReference type="InterPro" id="IPR005158">
    <property type="entry name" value="BTAD"/>
</dbReference>
<evidence type="ECO:0000256" key="2">
    <source>
        <dbReference type="ARBA" id="ARBA00023012"/>
    </source>
</evidence>
<keyword evidence="3" id="KW-0805">Transcription regulation</keyword>
<dbReference type="Pfam" id="PF03704">
    <property type="entry name" value="BTAD"/>
    <property type="match status" value="1"/>
</dbReference>
<organism evidence="9 10">
    <name type="scientific">Peterkaempfera bronchialis</name>
    <dbReference type="NCBI Taxonomy" id="2126346"/>
    <lineage>
        <taxon>Bacteria</taxon>
        <taxon>Bacillati</taxon>
        <taxon>Actinomycetota</taxon>
        <taxon>Actinomycetes</taxon>
        <taxon>Kitasatosporales</taxon>
        <taxon>Streptomycetaceae</taxon>
        <taxon>Peterkaempfera</taxon>
    </lineage>
</organism>
<dbReference type="SUPFAM" id="SSF48452">
    <property type="entry name" value="TPR-like"/>
    <property type="match status" value="1"/>
</dbReference>
<name>A0A345T2K1_9ACTN</name>
<dbReference type="InterPro" id="IPR011990">
    <property type="entry name" value="TPR-like_helical_dom_sf"/>
</dbReference>
<accession>A0A345T2K1</accession>
<sequence length="295" mass="32550">MRYEILGSLRVDTGSSTSTVNARNMEVVLATLLVRADEVVPIPQLAHEIWGDAPPRRHLAAIHVYISQLRKLLADADRPESVIATRSPGYILRLGPHDRLDSEEFKQLMQSGRKAARAGRPEEAAAAFEAALELWRGPALGDLRAGPILEGFTTWAEEARLECVGMHIDAGLASGRHRELIGRLYSLVAEHPLHEAFHRQLMIALYRSERQADALRVYRSAHRILTAELGIEPGRALREVQRAILAADHRLDLAGPPRADRAEQPADLDGRAGITERTVARRSAGDARTGHREAA</sequence>
<evidence type="ECO:0000256" key="7">
    <source>
        <dbReference type="SAM" id="MobiDB-lite"/>
    </source>
</evidence>
<dbReference type="InterPro" id="IPR051677">
    <property type="entry name" value="AfsR-DnrI-RedD_regulator"/>
</dbReference>
<dbReference type="InterPro" id="IPR001867">
    <property type="entry name" value="OmpR/PhoB-type_DNA-bd"/>
</dbReference>
<evidence type="ECO:0000256" key="1">
    <source>
        <dbReference type="ARBA" id="ARBA00005820"/>
    </source>
</evidence>
<dbReference type="PANTHER" id="PTHR35807:SF1">
    <property type="entry name" value="TRANSCRIPTIONAL REGULATOR REDD"/>
    <property type="match status" value="1"/>
</dbReference>
<keyword evidence="10" id="KW-1185">Reference proteome</keyword>
<dbReference type="CDD" id="cd15831">
    <property type="entry name" value="BTAD"/>
    <property type="match status" value="1"/>
</dbReference>
<feature type="region of interest" description="Disordered" evidence="7">
    <location>
        <begin position="255"/>
        <end position="295"/>
    </location>
</feature>
<evidence type="ECO:0000256" key="6">
    <source>
        <dbReference type="PROSITE-ProRule" id="PRU01091"/>
    </source>
</evidence>
<dbReference type="Gene3D" id="1.10.10.10">
    <property type="entry name" value="Winged helix-like DNA-binding domain superfamily/Winged helix DNA-binding domain"/>
    <property type="match status" value="1"/>
</dbReference>
<feature type="compositionally biased region" description="Basic and acidic residues" evidence="7">
    <location>
        <begin position="255"/>
        <end position="270"/>
    </location>
</feature>
<dbReference type="EMBL" id="CP031264">
    <property type="protein sequence ID" value="AXI80206.1"/>
    <property type="molecule type" value="Genomic_DNA"/>
</dbReference>
<feature type="compositionally biased region" description="Basic and acidic residues" evidence="7">
    <location>
        <begin position="283"/>
        <end position="295"/>
    </location>
</feature>
<evidence type="ECO:0000313" key="9">
    <source>
        <dbReference type="EMBL" id="AXI80206.1"/>
    </source>
</evidence>
<feature type="domain" description="OmpR/PhoB-type" evidence="8">
    <location>
        <begin position="1"/>
        <end position="94"/>
    </location>
</feature>
<dbReference type="PROSITE" id="PS51755">
    <property type="entry name" value="OMPR_PHOB"/>
    <property type="match status" value="1"/>
</dbReference>
<comment type="similarity">
    <text evidence="1">Belongs to the AfsR/DnrI/RedD regulatory family.</text>
</comment>
<dbReference type="KEGG" id="stri:C7M71_025235"/>
<dbReference type="PANTHER" id="PTHR35807">
    <property type="entry name" value="TRANSCRIPTIONAL REGULATOR REDD-RELATED"/>
    <property type="match status" value="1"/>
</dbReference>
<gene>
    <name evidence="9" type="ORF">C7M71_025235</name>
</gene>
<evidence type="ECO:0000256" key="5">
    <source>
        <dbReference type="ARBA" id="ARBA00023163"/>
    </source>
</evidence>
<evidence type="ECO:0000256" key="3">
    <source>
        <dbReference type="ARBA" id="ARBA00023015"/>
    </source>
</evidence>
<dbReference type="GO" id="GO:0006355">
    <property type="term" value="P:regulation of DNA-templated transcription"/>
    <property type="evidence" value="ECO:0007669"/>
    <property type="project" value="InterPro"/>
</dbReference>
<dbReference type="RefSeq" id="WP_111494370.1">
    <property type="nucleotide sequence ID" value="NZ_CP031264.1"/>
</dbReference>
<dbReference type="GO" id="GO:0003677">
    <property type="term" value="F:DNA binding"/>
    <property type="evidence" value="ECO:0007669"/>
    <property type="project" value="UniProtKB-UniRule"/>
</dbReference>
<dbReference type="InterPro" id="IPR036388">
    <property type="entry name" value="WH-like_DNA-bd_sf"/>
</dbReference>
<dbReference type="Gene3D" id="1.25.40.10">
    <property type="entry name" value="Tetratricopeptide repeat domain"/>
    <property type="match status" value="1"/>
</dbReference>
<keyword evidence="5" id="KW-0804">Transcription</keyword>
<dbReference type="SMART" id="SM01043">
    <property type="entry name" value="BTAD"/>
    <property type="match status" value="1"/>
</dbReference>